<proteinExistence type="predicted"/>
<feature type="compositionally biased region" description="Basic and acidic residues" evidence="1">
    <location>
        <begin position="35"/>
        <end position="48"/>
    </location>
</feature>
<evidence type="ECO:0000313" key="2">
    <source>
        <dbReference type="EMBL" id="GFY84571.1"/>
    </source>
</evidence>
<feature type="region of interest" description="Disordered" evidence="1">
    <location>
        <begin position="1"/>
        <end position="48"/>
    </location>
</feature>
<organism evidence="2 3">
    <name type="scientific">Actinidia rufa</name>
    <dbReference type="NCBI Taxonomy" id="165716"/>
    <lineage>
        <taxon>Eukaryota</taxon>
        <taxon>Viridiplantae</taxon>
        <taxon>Streptophyta</taxon>
        <taxon>Embryophyta</taxon>
        <taxon>Tracheophyta</taxon>
        <taxon>Spermatophyta</taxon>
        <taxon>Magnoliopsida</taxon>
        <taxon>eudicotyledons</taxon>
        <taxon>Gunneridae</taxon>
        <taxon>Pentapetalae</taxon>
        <taxon>asterids</taxon>
        <taxon>Ericales</taxon>
        <taxon>Actinidiaceae</taxon>
        <taxon>Actinidia</taxon>
    </lineage>
</organism>
<gene>
    <name evidence="2" type="ORF">Acr_03g0013450</name>
</gene>
<feature type="region of interest" description="Disordered" evidence="1">
    <location>
        <begin position="142"/>
        <end position="178"/>
    </location>
</feature>
<sequence length="178" mass="19776">MENPGVDQLPEAHSLPDGFVDSPTEQLAPSTTTPEQEKPLSDHKEEKLVESDVAVNEFQSNEGKKSENSRVFLTDYKEEKLVELDSRPDLVLNEFQSCEGNIEKSENSRTFPVPLSENDGCDASRELKLPREGCYKKSQCTSVMPESTKSVSGDVERESGELLASSEKSQSSEKGYRL</sequence>
<feature type="region of interest" description="Disordered" evidence="1">
    <location>
        <begin position="103"/>
        <end position="122"/>
    </location>
</feature>
<protein>
    <submittedName>
        <fullName evidence="2">Uncharacterized protein</fullName>
    </submittedName>
</protein>
<dbReference type="OrthoDB" id="425555at2759"/>
<evidence type="ECO:0000256" key="1">
    <source>
        <dbReference type="SAM" id="MobiDB-lite"/>
    </source>
</evidence>
<dbReference type="AlphaFoldDB" id="A0A7J0EDN0"/>
<accession>A0A7J0EDN0</accession>
<comment type="caution">
    <text evidence="2">The sequence shown here is derived from an EMBL/GenBank/DDBJ whole genome shotgun (WGS) entry which is preliminary data.</text>
</comment>
<name>A0A7J0EDN0_9ERIC</name>
<feature type="compositionally biased region" description="Polar residues" evidence="1">
    <location>
        <begin position="142"/>
        <end position="151"/>
    </location>
</feature>
<dbReference type="Proteomes" id="UP000585474">
    <property type="component" value="Unassembled WGS sequence"/>
</dbReference>
<feature type="compositionally biased region" description="Polar residues" evidence="1">
    <location>
        <begin position="23"/>
        <end position="34"/>
    </location>
</feature>
<evidence type="ECO:0000313" key="3">
    <source>
        <dbReference type="Proteomes" id="UP000585474"/>
    </source>
</evidence>
<keyword evidence="3" id="KW-1185">Reference proteome</keyword>
<dbReference type="EMBL" id="BJWL01000003">
    <property type="protein sequence ID" value="GFY84571.1"/>
    <property type="molecule type" value="Genomic_DNA"/>
</dbReference>
<reference evidence="2 3" key="1">
    <citation type="submission" date="2019-07" db="EMBL/GenBank/DDBJ databases">
        <title>De Novo Assembly of kiwifruit Actinidia rufa.</title>
        <authorList>
            <person name="Sugita-Konishi S."/>
            <person name="Sato K."/>
            <person name="Mori E."/>
            <person name="Abe Y."/>
            <person name="Kisaki G."/>
            <person name="Hamano K."/>
            <person name="Suezawa K."/>
            <person name="Otani M."/>
            <person name="Fukuda T."/>
            <person name="Manabe T."/>
            <person name="Gomi K."/>
            <person name="Tabuchi M."/>
            <person name="Akimitsu K."/>
            <person name="Kataoka I."/>
        </authorList>
    </citation>
    <scope>NUCLEOTIDE SEQUENCE [LARGE SCALE GENOMIC DNA]</scope>
    <source>
        <strain evidence="3">cv. Fuchu</strain>
    </source>
</reference>